<evidence type="ECO:0000313" key="4">
    <source>
        <dbReference type="EMBL" id="WFD35211.1"/>
    </source>
</evidence>
<feature type="region of interest" description="Disordered" evidence="2">
    <location>
        <begin position="97"/>
        <end position="234"/>
    </location>
</feature>
<proteinExistence type="predicted"/>
<reference evidence="4" key="1">
    <citation type="submission" date="2023-03" db="EMBL/GenBank/DDBJ databases">
        <title>Mating type loci evolution in Malassezia.</title>
        <authorList>
            <person name="Coelho M.A."/>
        </authorList>
    </citation>
    <scope>NUCLEOTIDE SEQUENCE</scope>
    <source>
        <strain evidence="4">CBS 11721</strain>
    </source>
</reference>
<feature type="compositionally biased region" description="Low complexity" evidence="2">
    <location>
        <begin position="170"/>
        <end position="193"/>
    </location>
</feature>
<evidence type="ECO:0000256" key="1">
    <source>
        <dbReference type="PROSITE-ProRule" id="PRU00176"/>
    </source>
</evidence>
<dbReference type="CDD" id="cd00590">
    <property type="entry name" value="RRM_SF"/>
    <property type="match status" value="2"/>
</dbReference>
<dbReference type="Pfam" id="PF00076">
    <property type="entry name" value="RRM_1"/>
    <property type="match status" value="2"/>
</dbReference>
<keyword evidence="1" id="KW-0694">RNA-binding</keyword>
<feature type="compositionally biased region" description="Gly residues" evidence="2">
    <location>
        <begin position="130"/>
        <end position="148"/>
    </location>
</feature>
<evidence type="ECO:0000313" key="5">
    <source>
        <dbReference type="Proteomes" id="UP001219933"/>
    </source>
</evidence>
<feature type="domain" description="RRM" evidence="3">
    <location>
        <begin position="236"/>
        <end position="314"/>
    </location>
</feature>
<sequence>MTGVTTAGTTAKVINSDNKQVNVSIADVLEFFSRSGEIVDLKLQISGTQSNAHGSVRYSQKGSAQQAIKSLDGVALGSRFVNVDSLDLVGGAVVDNAASSTDNPKPHVNKSVSAGPTGEYVRGRGRGRGRGGYAPRGRGGMKRGGGFSHGERVDSRSTGAEQSTEEKTAVEPVPAPEAEAPAESAPAVPQSESVTENKDVSEETTVPETTPDTPAPRPEPRKQRERRAPEGVPNDTLVFMSGLAPNVDNAAIMSFLAAYEPKSAHVVRMRYFPHRSKGFAFVDFHSHEMQQKAITEMFGKVLNGRNVSLKVAIQPENGNDANVGEAASPAPEQNLEGSTA</sequence>
<dbReference type="AlphaFoldDB" id="A0AAF0ERD7"/>
<dbReference type="PANTHER" id="PTHR15241:SF304">
    <property type="entry name" value="RRM DOMAIN-CONTAINING PROTEIN"/>
    <property type="match status" value="1"/>
</dbReference>
<dbReference type="InterPro" id="IPR012677">
    <property type="entry name" value="Nucleotide-bd_a/b_plait_sf"/>
</dbReference>
<dbReference type="SUPFAM" id="SSF54928">
    <property type="entry name" value="RNA-binding domain, RBD"/>
    <property type="match status" value="2"/>
</dbReference>
<feature type="compositionally biased region" description="Basic and acidic residues" evidence="2">
    <location>
        <begin position="218"/>
        <end position="229"/>
    </location>
</feature>
<dbReference type="Gene3D" id="3.30.70.330">
    <property type="match status" value="2"/>
</dbReference>
<dbReference type="PROSITE" id="PS50102">
    <property type="entry name" value="RRM"/>
    <property type="match status" value="2"/>
</dbReference>
<evidence type="ECO:0000259" key="3">
    <source>
        <dbReference type="PROSITE" id="PS50102"/>
    </source>
</evidence>
<dbReference type="SMART" id="SM00360">
    <property type="entry name" value="RRM"/>
    <property type="match status" value="2"/>
</dbReference>
<evidence type="ECO:0000256" key="2">
    <source>
        <dbReference type="SAM" id="MobiDB-lite"/>
    </source>
</evidence>
<feature type="compositionally biased region" description="Low complexity" evidence="2">
    <location>
        <begin position="203"/>
        <end position="212"/>
    </location>
</feature>
<protein>
    <recommendedName>
        <fullName evidence="3">RRM domain-containing protein</fullName>
    </recommendedName>
</protein>
<feature type="region of interest" description="Disordered" evidence="2">
    <location>
        <begin position="317"/>
        <end position="340"/>
    </location>
</feature>
<dbReference type="InterPro" id="IPR035979">
    <property type="entry name" value="RBD_domain_sf"/>
</dbReference>
<accession>A0AAF0ERD7</accession>
<dbReference type="Proteomes" id="UP001219933">
    <property type="component" value="Chromosome 3"/>
</dbReference>
<name>A0AAF0ERD7_9BASI</name>
<feature type="domain" description="RRM" evidence="3">
    <location>
        <begin position="9"/>
        <end position="88"/>
    </location>
</feature>
<dbReference type="EMBL" id="CP119879">
    <property type="protein sequence ID" value="WFD35211.1"/>
    <property type="molecule type" value="Genomic_DNA"/>
</dbReference>
<dbReference type="GO" id="GO:0003723">
    <property type="term" value="F:RNA binding"/>
    <property type="evidence" value="ECO:0007669"/>
    <property type="project" value="UniProtKB-UniRule"/>
</dbReference>
<keyword evidence="5" id="KW-1185">Reference proteome</keyword>
<dbReference type="InterPro" id="IPR000504">
    <property type="entry name" value="RRM_dom"/>
</dbReference>
<organism evidence="4 5">
    <name type="scientific">Malassezia cuniculi</name>
    <dbReference type="NCBI Taxonomy" id="948313"/>
    <lineage>
        <taxon>Eukaryota</taxon>
        <taxon>Fungi</taxon>
        <taxon>Dikarya</taxon>
        <taxon>Basidiomycota</taxon>
        <taxon>Ustilaginomycotina</taxon>
        <taxon>Malasseziomycetes</taxon>
        <taxon>Malasseziales</taxon>
        <taxon>Malasseziaceae</taxon>
        <taxon>Malassezia</taxon>
    </lineage>
</organism>
<dbReference type="PANTHER" id="PTHR15241">
    <property type="entry name" value="TRANSFORMER-2-RELATED"/>
    <property type="match status" value="1"/>
</dbReference>
<gene>
    <name evidence="4" type="ORF">MCUN1_002061</name>
</gene>